<evidence type="ECO:0000256" key="1">
    <source>
        <dbReference type="SAM" id="Coils"/>
    </source>
</evidence>
<keyword evidence="1" id="KW-0175">Coiled coil</keyword>
<feature type="coiled-coil region" evidence="1">
    <location>
        <begin position="64"/>
        <end position="120"/>
    </location>
</feature>
<keyword evidence="3" id="KW-1185">Reference proteome</keyword>
<dbReference type="EMBL" id="REGN01000282">
    <property type="protein sequence ID" value="RNA43069.1"/>
    <property type="molecule type" value="Genomic_DNA"/>
</dbReference>
<protein>
    <submittedName>
        <fullName evidence="2">Uncharacterized protein</fullName>
    </submittedName>
</protein>
<evidence type="ECO:0000313" key="2">
    <source>
        <dbReference type="EMBL" id="RNA43069.1"/>
    </source>
</evidence>
<reference evidence="2 3" key="1">
    <citation type="journal article" date="2018" name="Sci. Rep.">
        <title>Genomic signatures of local adaptation to the degree of environmental predictability in rotifers.</title>
        <authorList>
            <person name="Franch-Gras L."/>
            <person name="Hahn C."/>
            <person name="Garcia-Roger E.M."/>
            <person name="Carmona M.J."/>
            <person name="Serra M."/>
            <person name="Gomez A."/>
        </authorList>
    </citation>
    <scope>NUCLEOTIDE SEQUENCE [LARGE SCALE GENOMIC DNA]</scope>
    <source>
        <strain evidence="2">HYR1</strain>
    </source>
</reference>
<accession>A0A3M7T586</accession>
<sequence length="179" mass="21285">MDSLQREAEQCKDQLKHERETRLIKQAEREAKLGEIEAFNANLIIFQSSVDTFMNSNKSRTTELQQKEKSLNEIINHNDKEKNRLTTELDEAITSYDRMKSDLQANLSNLEKEYSFYTTENDKNLIEINELEPKYKDLCKLYREKCKDYEETRKSVISKTLFLMRVTKNLCFFLDSFLI</sequence>
<gene>
    <name evidence="2" type="ORF">BpHYR1_006476</name>
</gene>
<dbReference type="InterPro" id="IPR038834">
    <property type="entry name" value="CCDC175"/>
</dbReference>
<dbReference type="AlphaFoldDB" id="A0A3M7T586"/>
<dbReference type="Proteomes" id="UP000276133">
    <property type="component" value="Unassembled WGS sequence"/>
</dbReference>
<dbReference type="PANTHER" id="PTHR35347">
    <property type="entry name" value="COILED-COIL DOMAIN-CONTAINING PROTEIN 175"/>
    <property type="match status" value="1"/>
</dbReference>
<name>A0A3M7T586_BRAPC</name>
<evidence type="ECO:0000313" key="3">
    <source>
        <dbReference type="Proteomes" id="UP000276133"/>
    </source>
</evidence>
<organism evidence="2 3">
    <name type="scientific">Brachionus plicatilis</name>
    <name type="common">Marine rotifer</name>
    <name type="synonym">Brachionus muelleri</name>
    <dbReference type="NCBI Taxonomy" id="10195"/>
    <lineage>
        <taxon>Eukaryota</taxon>
        <taxon>Metazoa</taxon>
        <taxon>Spiralia</taxon>
        <taxon>Gnathifera</taxon>
        <taxon>Rotifera</taxon>
        <taxon>Eurotatoria</taxon>
        <taxon>Monogononta</taxon>
        <taxon>Pseudotrocha</taxon>
        <taxon>Ploima</taxon>
        <taxon>Brachionidae</taxon>
        <taxon>Brachionus</taxon>
    </lineage>
</organism>
<proteinExistence type="predicted"/>
<comment type="caution">
    <text evidence="2">The sequence shown here is derived from an EMBL/GenBank/DDBJ whole genome shotgun (WGS) entry which is preliminary data.</text>
</comment>
<dbReference type="PANTHER" id="PTHR35347:SF1">
    <property type="entry name" value="COILED-COIL DOMAIN-CONTAINING PROTEIN 175"/>
    <property type="match status" value="1"/>
</dbReference>